<dbReference type="EMBL" id="UZAK01034539">
    <property type="protein sequence ID" value="VDP45396.1"/>
    <property type="molecule type" value="Genomic_DNA"/>
</dbReference>
<keyword evidence="2" id="KW-0808">Transferase</keyword>
<dbReference type="Pfam" id="PF00433">
    <property type="entry name" value="Pkinase_C"/>
    <property type="match status" value="1"/>
</dbReference>
<keyword evidence="4" id="KW-0418">Kinase</keyword>
<dbReference type="PROSITE" id="PS51285">
    <property type="entry name" value="AGC_KINASE_CTER"/>
    <property type="match status" value="1"/>
</dbReference>
<gene>
    <name evidence="8" type="ORF">SCUD_LOCUS11627</name>
</gene>
<organism evidence="10">
    <name type="scientific">Schistosoma curassoni</name>
    <dbReference type="NCBI Taxonomy" id="6186"/>
    <lineage>
        <taxon>Eukaryota</taxon>
        <taxon>Metazoa</taxon>
        <taxon>Spiralia</taxon>
        <taxon>Lophotrochozoa</taxon>
        <taxon>Platyhelminthes</taxon>
        <taxon>Trematoda</taxon>
        <taxon>Digenea</taxon>
        <taxon>Strigeidida</taxon>
        <taxon>Schistosomatoidea</taxon>
        <taxon>Schistosomatidae</taxon>
        <taxon>Schistosoma</taxon>
    </lineage>
</organism>
<dbReference type="AlphaFoldDB" id="A0A183K9E4"/>
<feature type="compositionally biased region" description="Low complexity" evidence="6">
    <location>
        <begin position="192"/>
        <end position="204"/>
    </location>
</feature>
<name>A0A183K9E4_9TREM</name>
<dbReference type="InterPro" id="IPR011009">
    <property type="entry name" value="Kinase-like_dom_sf"/>
</dbReference>
<evidence type="ECO:0000256" key="3">
    <source>
        <dbReference type="ARBA" id="ARBA00022741"/>
    </source>
</evidence>
<dbReference type="Proteomes" id="UP000279833">
    <property type="component" value="Unassembled WGS sequence"/>
</dbReference>
<evidence type="ECO:0000313" key="9">
    <source>
        <dbReference type="Proteomes" id="UP000279833"/>
    </source>
</evidence>
<evidence type="ECO:0000259" key="7">
    <source>
        <dbReference type="PROSITE" id="PS51285"/>
    </source>
</evidence>
<proteinExistence type="predicted"/>
<evidence type="ECO:0000256" key="6">
    <source>
        <dbReference type="SAM" id="MobiDB-lite"/>
    </source>
</evidence>
<evidence type="ECO:0000313" key="10">
    <source>
        <dbReference type="WBParaSite" id="SCUD_0001162701-mRNA-1"/>
    </source>
</evidence>
<keyword evidence="5" id="KW-0067">ATP-binding</keyword>
<reference evidence="8 9" key="2">
    <citation type="submission" date="2018-11" db="EMBL/GenBank/DDBJ databases">
        <authorList>
            <consortium name="Pathogen Informatics"/>
        </authorList>
    </citation>
    <scope>NUCLEOTIDE SEQUENCE [LARGE SCALE GENOMIC DNA]</scope>
    <source>
        <strain evidence="8">Dakar</strain>
        <strain evidence="9">Dakar, Senegal</strain>
    </source>
</reference>
<evidence type="ECO:0000313" key="8">
    <source>
        <dbReference type="EMBL" id="VDP45396.1"/>
    </source>
</evidence>
<evidence type="ECO:0000256" key="2">
    <source>
        <dbReference type="ARBA" id="ARBA00022679"/>
    </source>
</evidence>
<dbReference type="Gene3D" id="1.10.510.10">
    <property type="entry name" value="Transferase(Phosphotransferase) domain 1"/>
    <property type="match status" value="1"/>
</dbReference>
<feature type="region of interest" description="Disordered" evidence="6">
    <location>
        <begin position="163"/>
        <end position="211"/>
    </location>
</feature>
<feature type="compositionally biased region" description="Polar residues" evidence="6">
    <location>
        <begin position="163"/>
        <end position="182"/>
    </location>
</feature>
<dbReference type="SUPFAM" id="SSF56112">
    <property type="entry name" value="Protein kinase-like (PK-like)"/>
    <property type="match status" value="1"/>
</dbReference>
<dbReference type="SMART" id="SM00133">
    <property type="entry name" value="S_TK_X"/>
    <property type="match status" value="1"/>
</dbReference>
<accession>A0A183K9E4</accession>
<feature type="domain" description="AGC-kinase C-terminal" evidence="7">
    <location>
        <begin position="65"/>
        <end position="137"/>
    </location>
</feature>
<evidence type="ECO:0000256" key="5">
    <source>
        <dbReference type="ARBA" id="ARBA00022840"/>
    </source>
</evidence>
<evidence type="ECO:0000256" key="4">
    <source>
        <dbReference type="ARBA" id="ARBA00022777"/>
    </source>
</evidence>
<dbReference type="Gene3D" id="3.30.200.20">
    <property type="entry name" value="Phosphorylase Kinase, domain 1"/>
    <property type="match status" value="1"/>
</dbReference>
<dbReference type="InterPro" id="IPR017892">
    <property type="entry name" value="Pkinase_C"/>
</dbReference>
<feature type="region of interest" description="Disordered" evidence="6">
    <location>
        <begin position="234"/>
        <end position="262"/>
    </location>
</feature>
<protein>
    <submittedName>
        <fullName evidence="10">AGC-kinase C-terminal domain-containing protein</fullName>
    </submittedName>
</protein>
<reference evidence="10" key="1">
    <citation type="submission" date="2016-06" db="UniProtKB">
        <authorList>
            <consortium name="WormBaseParasite"/>
        </authorList>
    </citation>
    <scope>IDENTIFICATION</scope>
</reference>
<dbReference type="FunFam" id="1.10.510.10:FF:001922">
    <property type="entry name" value="Protein kinase, putative"/>
    <property type="match status" value="1"/>
</dbReference>
<dbReference type="STRING" id="6186.A0A183K9E4"/>
<dbReference type="WBParaSite" id="SCUD_0001162701-mRNA-1">
    <property type="protein sequence ID" value="SCUD_0001162701-mRNA-1"/>
    <property type="gene ID" value="SCUD_0001162701"/>
</dbReference>
<keyword evidence="9" id="KW-1185">Reference proteome</keyword>
<keyword evidence="1" id="KW-0723">Serine/threonine-protein kinase</keyword>
<dbReference type="GO" id="GO:0004674">
    <property type="term" value="F:protein serine/threonine kinase activity"/>
    <property type="evidence" value="ECO:0007669"/>
    <property type="project" value="UniProtKB-KW"/>
</dbReference>
<dbReference type="GO" id="GO:0005524">
    <property type="term" value="F:ATP binding"/>
    <property type="evidence" value="ECO:0007669"/>
    <property type="project" value="UniProtKB-KW"/>
</dbReference>
<dbReference type="InterPro" id="IPR000961">
    <property type="entry name" value="AGC-kinase_C"/>
</dbReference>
<keyword evidence="3" id="KW-0547">Nucleotide-binding</keyword>
<evidence type="ECO:0000256" key="1">
    <source>
        <dbReference type="ARBA" id="ARBA00022527"/>
    </source>
</evidence>
<dbReference type="PANTHER" id="PTHR24351">
    <property type="entry name" value="RIBOSOMAL PROTEIN S6 KINASE"/>
    <property type="match status" value="1"/>
</dbReference>
<sequence>PPFEGDTEQDLFNAISYEEVTYPPNLNPDAVDILSKFLVKSPSRRLGCVSADGGELAIQRHPFFKEIDWQILEERRVRPPFRPKVRSRIDTSNFDKDFTTEEPVLTPSDNSSELAAIAQDVFADFDCFNVDYSVMRYHTTRPSQQQPLQSVIGGLYTSSPTYPNSGSFASSPPPSTVLSNSPKAMAATTCESSSSSHVPSSPDPCNAKTNSPLSFPDSGTSCLSHSSCNTSRLTIPSGQISNSSIPPTHSAPTSPTRSHSNITAYGDKAMTKWLAH</sequence>